<sequence length="41" mass="4307">MRRAVTLSDHKKTSASGLRRLGWSGVRGDLLAGQLADAVVG</sequence>
<keyword evidence="2" id="KW-1185">Reference proteome</keyword>
<comment type="caution">
    <text evidence="1">The sequence shown here is derived from an EMBL/GenBank/DDBJ whole genome shotgun (WGS) entry which is preliminary data.</text>
</comment>
<dbReference type="AlphaFoldDB" id="A0A5C5WIG8"/>
<organism evidence="1 2">
    <name type="scientific">Rubripirellula amarantea</name>
    <dbReference type="NCBI Taxonomy" id="2527999"/>
    <lineage>
        <taxon>Bacteria</taxon>
        <taxon>Pseudomonadati</taxon>
        <taxon>Planctomycetota</taxon>
        <taxon>Planctomycetia</taxon>
        <taxon>Pirellulales</taxon>
        <taxon>Pirellulaceae</taxon>
        <taxon>Rubripirellula</taxon>
    </lineage>
</organism>
<proteinExistence type="predicted"/>
<dbReference type="Proteomes" id="UP000316598">
    <property type="component" value="Unassembled WGS sequence"/>
</dbReference>
<accession>A0A5C5WIG8</accession>
<name>A0A5C5WIG8_9BACT</name>
<gene>
    <name evidence="1" type="ORF">Pla22_32810</name>
</gene>
<reference evidence="1 2" key="1">
    <citation type="submission" date="2019-02" db="EMBL/GenBank/DDBJ databases">
        <title>Deep-cultivation of Planctomycetes and their phenomic and genomic characterization uncovers novel biology.</title>
        <authorList>
            <person name="Wiegand S."/>
            <person name="Jogler M."/>
            <person name="Boedeker C."/>
            <person name="Pinto D."/>
            <person name="Vollmers J."/>
            <person name="Rivas-Marin E."/>
            <person name="Kohn T."/>
            <person name="Peeters S.H."/>
            <person name="Heuer A."/>
            <person name="Rast P."/>
            <person name="Oberbeckmann S."/>
            <person name="Bunk B."/>
            <person name="Jeske O."/>
            <person name="Meyerdierks A."/>
            <person name="Storesund J.E."/>
            <person name="Kallscheuer N."/>
            <person name="Luecker S."/>
            <person name="Lage O.M."/>
            <person name="Pohl T."/>
            <person name="Merkel B.J."/>
            <person name="Hornburger P."/>
            <person name="Mueller R.-W."/>
            <person name="Bruemmer F."/>
            <person name="Labrenz M."/>
            <person name="Spormann A.M."/>
            <person name="Op Den Camp H."/>
            <person name="Overmann J."/>
            <person name="Amann R."/>
            <person name="Jetten M.S.M."/>
            <person name="Mascher T."/>
            <person name="Medema M.H."/>
            <person name="Devos D.P."/>
            <person name="Kaster A.-K."/>
            <person name="Ovreas L."/>
            <person name="Rohde M."/>
            <person name="Galperin M.Y."/>
            <person name="Jogler C."/>
        </authorList>
    </citation>
    <scope>NUCLEOTIDE SEQUENCE [LARGE SCALE GENOMIC DNA]</scope>
    <source>
        <strain evidence="1 2">Pla22</strain>
    </source>
</reference>
<evidence type="ECO:0000313" key="1">
    <source>
        <dbReference type="EMBL" id="TWT50538.1"/>
    </source>
</evidence>
<evidence type="ECO:0000313" key="2">
    <source>
        <dbReference type="Proteomes" id="UP000316598"/>
    </source>
</evidence>
<dbReference type="EMBL" id="SJPI01000002">
    <property type="protein sequence ID" value="TWT50538.1"/>
    <property type="molecule type" value="Genomic_DNA"/>
</dbReference>
<protein>
    <submittedName>
        <fullName evidence="1">Uncharacterized protein</fullName>
    </submittedName>
</protein>